<dbReference type="EMBL" id="JAPTSV010000003">
    <property type="protein sequence ID" value="KAJ1529507.1"/>
    <property type="molecule type" value="Genomic_DNA"/>
</dbReference>
<dbReference type="PANTHER" id="PTHR13302:SF8">
    <property type="entry name" value="CONSERVED OLIGOMERIC GOLGI COMPLEX SUBUNIT 3"/>
    <property type="match status" value="1"/>
</dbReference>
<dbReference type="GO" id="GO:0005801">
    <property type="term" value="C:cis-Golgi network"/>
    <property type="evidence" value="ECO:0007669"/>
    <property type="project" value="InterPro"/>
</dbReference>
<dbReference type="GO" id="GO:0007030">
    <property type="term" value="P:Golgi organization"/>
    <property type="evidence" value="ECO:0007669"/>
    <property type="project" value="TreeGrafter"/>
</dbReference>
<dbReference type="GO" id="GO:0000139">
    <property type="term" value="C:Golgi membrane"/>
    <property type="evidence" value="ECO:0007669"/>
    <property type="project" value="UniProtKB-SubCell"/>
</dbReference>
<evidence type="ECO:0000256" key="4">
    <source>
        <dbReference type="ARBA" id="ARBA00022448"/>
    </source>
</evidence>
<proteinExistence type="inferred from homology"/>
<comment type="caution">
    <text evidence="12">The sequence shown here is derived from an EMBL/GenBank/DDBJ whole genome shotgun (WGS) entry which is preliminary data.</text>
</comment>
<comment type="subcellular location">
    <subcellularLocation>
        <location evidence="1">Golgi apparatus membrane</location>
        <topology evidence="1">Peripheral membrane protein</topology>
    </subcellularLocation>
</comment>
<evidence type="ECO:0000256" key="5">
    <source>
        <dbReference type="ARBA" id="ARBA00022927"/>
    </source>
</evidence>
<protein>
    <recommendedName>
        <fullName evidence="3">Conserved oligomeric Golgi complex subunit 3</fullName>
    </recommendedName>
    <alternativeName>
        <fullName evidence="8">Component of oligomeric Golgi complex 3</fullName>
    </alternativeName>
</protein>
<evidence type="ECO:0000256" key="7">
    <source>
        <dbReference type="ARBA" id="ARBA00023136"/>
    </source>
</evidence>
<name>A0AAV7XSW2_9NEOP</name>
<feature type="domain" description="Conserved oligomeric Golgi complex subunit 3 C-terminal" evidence="11">
    <location>
        <begin position="302"/>
        <end position="658"/>
    </location>
</feature>
<evidence type="ECO:0000256" key="2">
    <source>
        <dbReference type="ARBA" id="ARBA00009936"/>
    </source>
</evidence>
<evidence type="ECO:0000256" key="9">
    <source>
        <dbReference type="SAM" id="MobiDB-lite"/>
    </source>
</evidence>
<keyword evidence="13" id="KW-1185">Reference proteome</keyword>
<dbReference type="GO" id="GO:0006891">
    <property type="term" value="P:intra-Golgi vesicle-mediated transport"/>
    <property type="evidence" value="ECO:0007669"/>
    <property type="project" value="TreeGrafter"/>
</dbReference>
<dbReference type="GO" id="GO:0017119">
    <property type="term" value="C:Golgi transport complex"/>
    <property type="evidence" value="ECO:0007669"/>
    <property type="project" value="TreeGrafter"/>
</dbReference>
<evidence type="ECO:0000256" key="8">
    <source>
        <dbReference type="ARBA" id="ARBA00031339"/>
    </source>
</evidence>
<keyword evidence="5" id="KW-0653">Protein transport</keyword>
<dbReference type="Pfam" id="PF04136">
    <property type="entry name" value="COG3_N"/>
    <property type="match status" value="1"/>
</dbReference>
<gene>
    <name evidence="12" type="ORF">ONE63_006280</name>
</gene>
<evidence type="ECO:0000256" key="3">
    <source>
        <dbReference type="ARBA" id="ARBA00020976"/>
    </source>
</evidence>
<reference evidence="12" key="1">
    <citation type="submission" date="2022-12" db="EMBL/GenBank/DDBJ databases">
        <title>Chromosome-level genome assembly of the bean flower thrips Megalurothrips usitatus.</title>
        <authorList>
            <person name="Ma L."/>
            <person name="Liu Q."/>
            <person name="Li H."/>
            <person name="Cai W."/>
        </authorList>
    </citation>
    <scope>NUCLEOTIDE SEQUENCE</scope>
    <source>
        <strain evidence="12">Cailab_2022a</strain>
    </source>
</reference>
<feature type="compositionally biased region" description="Low complexity" evidence="9">
    <location>
        <begin position="531"/>
        <end position="543"/>
    </location>
</feature>
<dbReference type="InterPro" id="IPR007265">
    <property type="entry name" value="COG_su3"/>
</dbReference>
<evidence type="ECO:0000313" key="12">
    <source>
        <dbReference type="EMBL" id="KAJ1529507.1"/>
    </source>
</evidence>
<sequence length="852" mass="95707">MADVAGMDMRQIQNKLLEWEQPEKSLAPLSLSQRNAIYEISEEVSVRAVPSNLPEGDLTSLELKAKPGINEENEAGKFVSANSATSADKTMFPLKPLNIGTTQEFLEWHSQVEEQLEDQANAVYISYLQQMSLRRKECDDLFNQVESCLKDLAQLTTQHQTVANSTNSLHQVSEQLLADQVKLSAVHSEVERRLQHFRSLDRISQRLSSPTLSINSPVFKECLDRLDQCIDYMSSHENFKESRVYLAKLQHCQTRAVALIRAHVTQVLQTTTQQCLSAPSTTPDSFAPTSGSLISAADSDFARCYGKFQACAPRIRTILGHIEERVQKTSKSGYEGLLADCQSCYVEQRHQLLWSSVCQAVRELSQRHKGDHCTMFRSGCAFLLHICQDEHRLFAEFFTSQVQAQLTDYLEGLCTSLYDVLRPAIIHINHLETLAEICSILRVEMLEEHVPANPGPLEAFGRVVWQLLHDVQERLVFRAHIYLQSDILNYKPAPGDLAYPEKLEMMESIAQSLVEQQSQQSGRSLRRSDSRSSLASVGSATSQEVANINHAVEQPRSRTGNSPADLHGMWYPTVRRTLVCLSRLYRCVERPIFQGLSQEALSMCMQSVTAAADAISQRKTAMDGELFEVKHLLILREQIAPFQVDFTIRETSLDFSKVKTAAFGLLQRRRQLLSLNANNALLEFLLDGTPAVREQLIDSRRDVDMRLKATCEKFIASATFALVGPLQTLLSQVQSFLKMKEEEGDKLKDVKLRQQQFASPEAIGGVVRETQKLLKTVLPTLQRSMQLYLANKDTESILYRPIKNNVVSHFASLPQHLISEGYSAEDMMVVACPTPEQVLVMLSSASLVAASS</sequence>
<keyword evidence="4" id="KW-0813">Transport</keyword>
<keyword evidence="7" id="KW-0472">Membrane</keyword>
<keyword evidence="6" id="KW-0333">Golgi apparatus</keyword>
<dbReference type="Pfam" id="PF20671">
    <property type="entry name" value="COG3_C"/>
    <property type="match status" value="1"/>
</dbReference>
<feature type="domain" description="Conserved oligomeric Golgi complex subunit 3 N-terminal" evidence="10">
    <location>
        <begin position="127"/>
        <end position="269"/>
    </location>
</feature>
<feature type="region of interest" description="Disordered" evidence="9">
    <location>
        <begin position="517"/>
        <end position="566"/>
    </location>
</feature>
<dbReference type="InterPro" id="IPR048685">
    <property type="entry name" value="COG3_C"/>
</dbReference>
<evidence type="ECO:0000256" key="6">
    <source>
        <dbReference type="ARBA" id="ARBA00023034"/>
    </source>
</evidence>
<evidence type="ECO:0000313" key="13">
    <source>
        <dbReference type="Proteomes" id="UP001075354"/>
    </source>
</evidence>
<organism evidence="12 13">
    <name type="scientific">Megalurothrips usitatus</name>
    <name type="common">bean blossom thrips</name>
    <dbReference type="NCBI Taxonomy" id="439358"/>
    <lineage>
        <taxon>Eukaryota</taxon>
        <taxon>Metazoa</taxon>
        <taxon>Ecdysozoa</taxon>
        <taxon>Arthropoda</taxon>
        <taxon>Hexapoda</taxon>
        <taxon>Insecta</taxon>
        <taxon>Pterygota</taxon>
        <taxon>Neoptera</taxon>
        <taxon>Paraneoptera</taxon>
        <taxon>Thysanoptera</taxon>
        <taxon>Terebrantia</taxon>
        <taxon>Thripoidea</taxon>
        <taxon>Thripidae</taxon>
        <taxon>Megalurothrips</taxon>
    </lineage>
</organism>
<dbReference type="GO" id="GO:0006886">
    <property type="term" value="P:intracellular protein transport"/>
    <property type="evidence" value="ECO:0007669"/>
    <property type="project" value="InterPro"/>
</dbReference>
<evidence type="ECO:0000259" key="10">
    <source>
        <dbReference type="Pfam" id="PF04136"/>
    </source>
</evidence>
<accession>A0AAV7XSW2</accession>
<dbReference type="AlphaFoldDB" id="A0AAV7XSW2"/>
<dbReference type="PANTHER" id="PTHR13302">
    <property type="entry name" value="CONSERVED OLIGOMERIC GOLGI COMPLEX COMPONENT 3"/>
    <property type="match status" value="1"/>
</dbReference>
<dbReference type="InterPro" id="IPR048320">
    <property type="entry name" value="COG3_N"/>
</dbReference>
<evidence type="ECO:0000259" key="11">
    <source>
        <dbReference type="Pfam" id="PF20671"/>
    </source>
</evidence>
<dbReference type="Proteomes" id="UP001075354">
    <property type="component" value="Chromosome 3"/>
</dbReference>
<comment type="similarity">
    <text evidence="2">Belongs to the COG3 family.</text>
</comment>
<evidence type="ECO:0000256" key="1">
    <source>
        <dbReference type="ARBA" id="ARBA00004395"/>
    </source>
</evidence>